<dbReference type="AlphaFoldDB" id="A0A1G7N002"/>
<sequence>MAALTQDRNTPRSEGDIRRGAVAAATLIYAGAMVMRNASGHLVEGQTATGLVGAGVAMERVDNSTGTAGALACDYRPGTFRFANSAGADEITIADIGAVAFAVDDQTVAKTDGTATRSPAGIIDAVDSYTRDADMNGAPDLLVGMAQLEVAIARDDVVMVGPVYPYTDKGGHLDSNGARWYGHQQAKVAAKILAGEGWQPLRPIEIEKSGATIFVHYHVPQPMLRSACRRRLLENAFIWRRPNI</sequence>
<gene>
    <name evidence="1" type="ORF">SAMN04488105_1472</name>
</gene>
<name>A0A1G7N002_9RHOB</name>
<organism evidence="1 2">
    <name type="scientific">Salipiger thiooxidans</name>
    <dbReference type="NCBI Taxonomy" id="282683"/>
    <lineage>
        <taxon>Bacteria</taxon>
        <taxon>Pseudomonadati</taxon>
        <taxon>Pseudomonadota</taxon>
        <taxon>Alphaproteobacteria</taxon>
        <taxon>Rhodobacterales</taxon>
        <taxon>Roseobacteraceae</taxon>
        <taxon>Salipiger</taxon>
    </lineage>
</organism>
<accession>A0A1G7N002</accession>
<evidence type="ECO:0000313" key="1">
    <source>
        <dbReference type="EMBL" id="SDF67247.1"/>
    </source>
</evidence>
<dbReference type="STRING" id="282683.SAMN04488105_1472"/>
<dbReference type="Proteomes" id="UP000198994">
    <property type="component" value="Unassembled WGS sequence"/>
</dbReference>
<evidence type="ECO:0000313" key="2">
    <source>
        <dbReference type="Proteomes" id="UP000198994"/>
    </source>
</evidence>
<protein>
    <submittedName>
        <fullName evidence="1">Uncharacterized protein</fullName>
    </submittedName>
</protein>
<reference evidence="2" key="1">
    <citation type="submission" date="2016-10" db="EMBL/GenBank/DDBJ databases">
        <authorList>
            <person name="Varghese N."/>
            <person name="Submissions S."/>
        </authorList>
    </citation>
    <scope>NUCLEOTIDE SEQUENCE [LARGE SCALE GENOMIC DNA]</scope>
    <source>
        <strain evidence="2">DSM 10146</strain>
    </source>
</reference>
<dbReference type="RefSeq" id="WP_242661898.1">
    <property type="nucleotide sequence ID" value="NZ_FNAV01000047.1"/>
</dbReference>
<proteinExistence type="predicted"/>
<dbReference type="EMBL" id="FNAV01000047">
    <property type="protein sequence ID" value="SDF67247.1"/>
    <property type="molecule type" value="Genomic_DNA"/>
</dbReference>
<keyword evidence="2" id="KW-1185">Reference proteome</keyword>